<feature type="transmembrane region" description="Helical" evidence="13">
    <location>
        <begin position="811"/>
        <end position="836"/>
    </location>
</feature>
<evidence type="ECO:0000256" key="12">
    <source>
        <dbReference type="ARBA" id="ARBA00040705"/>
    </source>
</evidence>
<feature type="transmembrane region" description="Helical" evidence="13">
    <location>
        <begin position="848"/>
        <end position="869"/>
    </location>
</feature>
<dbReference type="Gene3D" id="2.10.50.30">
    <property type="entry name" value="GPCR, family 3, nine cysteines domain"/>
    <property type="match status" value="1"/>
</dbReference>
<evidence type="ECO:0000313" key="15">
    <source>
        <dbReference type="EMBL" id="KAA8593303.1"/>
    </source>
</evidence>
<evidence type="ECO:0000256" key="6">
    <source>
        <dbReference type="ARBA" id="ARBA00023040"/>
    </source>
</evidence>
<dbReference type="GO" id="GO:0004930">
    <property type="term" value="F:G protein-coupled receptor activity"/>
    <property type="evidence" value="ECO:0007669"/>
    <property type="project" value="UniProtKB-KW"/>
</dbReference>
<dbReference type="PRINTS" id="PR00248">
    <property type="entry name" value="GPCRMGR"/>
</dbReference>
<dbReference type="Pfam" id="PF07562">
    <property type="entry name" value="NCD3G"/>
    <property type="match status" value="1"/>
</dbReference>
<dbReference type="GO" id="GO:0050917">
    <property type="term" value="P:sensory perception of umami taste"/>
    <property type="evidence" value="ECO:0007669"/>
    <property type="project" value="TreeGrafter"/>
</dbReference>
<keyword evidence="10" id="KW-0807">Transducer</keyword>
<dbReference type="Proteomes" id="UP000327493">
    <property type="component" value="Chromosome 4"/>
</dbReference>
<feature type="transmembrane region" description="Helical" evidence="13">
    <location>
        <begin position="764"/>
        <end position="782"/>
    </location>
</feature>
<dbReference type="CDD" id="cd06363">
    <property type="entry name" value="PBP1_taste_receptor"/>
    <property type="match status" value="1"/>
</dbReference>
<dbReference type="GO" id="GO:0050916">
    <property type="term" value="P:sensory perception of sweet taste"/>
    <property type="evidence" value="ECO:0007669"/>
    <property type="project" value="TreeGrafter"/>
</dbReference>
<evidence type="ECO:0000256" key="8">
    <source>
        <dbReference type="ARBA" id="ARBA00023170"/>
    </source>
</evidence>
<feature type="transmembrane region" description="Helical" evidence="13">
    <location>
        <begin position="720"/>
        <end position="743"/>
    </location>
</feature>
<proteinExistence type="inferred from homology"/>
<feature type="domain" description="G-protein coupled receptors family 3 profile" evidence="14">
    <location>
        <begin position="651"/>
        <end position="912"/>
    </location>
</feature>
<comment type="caution">
    <text evidence="15">The sequence shown here is derived from an EMBL/GenBank/DDBJ whole genome shotgun (WGS) entry which is preliminary data.</text>
</comment>
<feature type="transmembrane region" description="Helical" evidence="13">
    <location>
        <begin position="75"/>
        <end position="96"/>
    </location>
</feature>
<dbReference type="EMBL" id="VOFY01000004">
    <property type="protein sequence ID" value="KAA8593303.1"/>
    <property type="molecule type" value="Genomic_DNA"/>
</dbReference>
<protein>
    <recommendedName>
        <fullName evidence="12">Taste receptor type 1 member 3</fullName>
    </recommendedName>
</protein>
<dbReference type="PANTHER" id="PTHR24061">
    <property type="entry name" value="CALCIUM-SENSING RECEPTOR-RELATED"/>
    <property type="match status" value="1"/>
</dbReference>
<reference evidence="15 16" key="1">
    <citation type="submission" date="2019-08" db="EMBL/GenBank/DDBJ databases">
        <title>A chromosome-level genome assembly, high-density linkage maps, and genome scans reveal the genomic architecture of hybrid incompatibilities underlying speciation via character displacement in darters (Percidae: Etheostominae).</title>
        <authorList>
            <person name="Moran R.L."/>
            <person name="Catchen J.M."/>
            <person name="Fuller R.C."/>
        </authorList>
    </citation>
    <scope>NUCLEOTIDE SEQUENCE [LARGE SCALE GENOMIC DNA]</scope>
    <source>
        <strain evidence="15">EspeVRDwgs_2016</strain>
        <tissue evidence="15">Muscle</tissue>
    </source>
</reference>
<keyword evidence="5 13" id="KW-1133">Transmembrane helix</keyword>
<keyword evidence="8" id="KW-0675">Receptor</keyword>
<evidence type="ECO:0000259" key="14">
    <source>
        <dbReference type="PROSITE" id="PS50259"/>
    </source>
</evidence>
<evidence type="ECO:0000256" key="13">
    <source>
        <dbReference type="SAM" id="Phobius"/>
    </source>
</evidence>
<evidence type="ECO:0000256" key="4">
    <source>
        <dbReference type="ARBA" id="ARBA00022729"/>
    </source>
</evidence>
<dbReference type="InterPro" id="IPR011500">
    <property type="entry name" value="GPCR_3_9-Cys_dom"/>
</dbReference>
<keyword evidence="6" id="KW-0297">G-protein coupled receptor</keyword>
<keyword evidence="4" id="KW-0732">Signal</keyword>
<comment type="similarity">
    <text evidence="11">Belongs to the G-protein coupled receptor 3 family. TAS1R subfamily.</text>
</comment>
<dbReference type="FunFam" id="3.40.50.2300:FF:000016">
    <property type="entry name" value="Taste 1 receptor member 2"/>
    <property type="match status" value="1"/>
</dbReference>
<evidence type="ECO:0000256" key="5">
    <source>
        <dbReference type="ARBA" id="ARBA00022989"/>
    </source>
</evidence>
<dbReference type="InterPro" id="IPR028082">
    <property type="entry name" value="Peripla_BP_I"/>
</dbReference>
<dbReference type="InterPro" id="IPR000068">
    <property type="entry name" value="GPCR_3_Ca_sens_rcpt-rel"/>
</dbReference>
<keyword evidence="2" id="KW-1003">Cell membrane</keyword>
<dbReference type="Gene3D" id="3.40.50.2300">
    <property type="match status" value="2"/>
</dbReference>
<keyword evidence="16" id="KW-1185">Reference proteome</keyword>
<dbReference type="InterPro" id="IPR000337">
    <property type="entry name" value="GPCR_3"/>
</dbReference>
<feature type="transmembrane region" description="Helical" evidence="13">
    <location>
        <begin position="681"/>
        <end position="708"/>
    </location>
</feature>
<evidence type="ECO:0000256" key="9">
    <source>
        <dbReference type="ARBA" id="ARBA00023180"/>
    </source>
</evidence>
<evidence type="ECO:0000256" key="7">
    <source>
        <dbReference type="ARBA" id="ARBA00023136"/>
    </source>
</evidence>
<dbReference type="PROSITE" id="PS50259">
    <property type="entry name" value="G_PROTEIN_RECEP_F3_4"/>
    <property type="match status" value="1"/>
</dbReference>
<feature type="transmembrane region" description="Helical" evidence="13">
    <location>
        <begin position="875"/>
        <end position="895"/>
    </location>
</feature>
<dbReference type="Pfam" id="PF00003">
    <property type="entry name" value="7tm_3"/>
    <property type="match status" value="1"/>
</dbReference>
<feature type="transmembrane region" description="Helical" evidence="13">
    <location>
        <begin position="651"/>
        <end position="674"/>
    </location>
</feature>
<dbReference type="SUPFAM" id="SSF53822">
    <property type="entry name" value="Periplasmic binding protein-like I"/>
    <property type="match status" value="1"/>
</dbReference>
<evidence type="ECO:0000313" key="16">
    <source>
        <dbReference type="Proteomes" id="UP000327493"/>
    </source>
</evidence>
<dbReference type="FunFam" id="2.10.50.30:FF:000004">
    <property type="entry name" value="Taste receptor type 1 member 3-like protein"/>
    <property type="match status" value="1"/>
</dbReference>
<evidence type="ECO:0000256" key="3">
    <source>
        <dbReference type="ARBA" id="ARBA00022692"/>
    </source>
</evidence>
<keyword evidence="7 13" id="KW-0472">Membrane</keyword>
<sequence length="937" mass="103147">MLAGWLSSLCTERLANNLSAPVGYEASMSTTGPVFLRPAIEIREQADPATVQAKGGVVDGKEGKRKQGKEGGIPGLWLICIMAAPFTLLVLCWAFRLSYSASPPEWFHNISTSLFSLPGDIMLGGLFPINYLTSNLSQRTEPNNISCKSLNEFGLGLALVMKYAVDEINANTVFLPGINLGYEIYDTCKQPAVIVKPTISFLTAKSTKALSVECNYTNYETRISAVIGPLTSEMVSVIGKLLGFFLMPQVSFGATSDKFSDKLLYPSFFRTVPSDKWQVEVMALLLKEFNWNWVAVVGSDEEYGQRGVQEFSKIAENKSICVAYQGLIPVYTNVESAISNIIDNIQLTKVRVVVVFSLAEPALAFIKEVIRRNVTAVWIASSSWVISDQVASLPNIQSIGTIIGFLNKVQNVDLLTEYTQALFTKISEERVNMSLSTPKVKGNFDNPCPQCWNLSTANITLVTSDAVKRSAFSVYAAVYSVAQALHNLMGCNSTACMQGPETKIYPWKLLQVLKNTSIDINGTQLKFDSKGNPNIGYNVIEWDWTDSGLKFIHVGSFYQQLSINKTLFKWHTANAEVPKSTCSAACEPGQVRRVKGFHSCCFDCIDCLAGTYQANEEDIQCKECPERQWSVDRSNNCTKPTFEFLSWDTSVALAMMLAGMLLLACQVSVGVVFLKHRETLLVAASGGALSFVALISLMGACLSLLLFLGQPGEVVCQLQLPLTSIFQTVPISIILSISLQILYVTEVPKTAASHLHILRGPGSWLFVLICCAVQAGLCVWYVQEGPSLSEYVSNMKIDFVRAFLACPVEPLIGFAIIQGFNGVMALISFMCTFMAAQPPHQYNLARDITFSSLIYCVIWVTFIPIYIGLSNKERSIAHVSFTLASNLGLVAAYYFPKCYLLLRKPELNTAEHFCTFLEGVPLTQVQEEPQPQTETGQ</sequence>
<name>A0A5J5DJ43_9PERO</name>
<gene>
    <name evidence="15" type="ORF">FQN60_009419</name>
</gene>
<evidence type="ECO:0000256" key="11">
    <source>
        <dbReference type="ARBA" id="ARBA00038492"/>
    </source>
</evidence>
<dbReference type="Pfam" id="PF01094">
    <property type="entry name" value="ANF_receptor"/>
    <property type="match status" value="1"/>
</dbReference>
<accession>A0A5J5DJ43</accession>
<dbReference type="InterPro" id="IPR017978">
    <property type="entry name" value="GPCR_3_C"/>
</dbReference>
<dbReference type="AlphaFoldDB" id="A0A5J5DJ43"/>
<dbReference type="GO" id="GO:0005886">
    <property type="term" value="C:plasma membrane"/>
    <property type="evidence" value="ECO:0007669"/>
    <property type="project" value="UniProtKB-SubCell"/>
</dbReference>
<organism evidence="15 16">
    <name type="scientific">Etheostoma spectabile</name>
    <name type="common">orangethroat darter</name>
    <dbReference type="NCBI Taxonomy" id="54343"/>
    <lineage>
        <taxon>Eukaryota</taxon>
        <taxon>Metazoa</taxon>
        <taxon>Chordata</taxon>
        <taxon>Craniata</taxon>
        <taxon>Vertebrata</taxon>
        <taxon>Euteleostomi</taxon>
        <taxon>Actinopterygii</taxon>
        <taxon>Neopterygii</taxon>
        <taxon>Teleostei</taxon>
        <taxon>Neoteleostei</taxon>
        <taxon>Acanthomorphata</taxon>
        <taxon>Eupercaria</taxon>
        <taxon>Perciformes</taxon>
        <taxon>Percoidei</taxon>
        <taxon>Percidae</taxon>
        <taxon>Etheostomatinae</taxon>
        <taxon>Etheostoma</taxon>
    </lineage>
</organism>
<evidence type="ECO:0000256" key="1">
    <source>
        <dbReference type="ARBA" id="ARBA00004651"/>
    </source>
</evidence>
<evidence type="ECO:0000256" key="10">
    <source>
        <dbReference type="ARBA" id="ARBA00023224"/>
    </source>
</evidence>
<keyword evidence="3 13" id="KW-0812">Transmembrane</keyword>
<dbReference type="PANTHER" id="PTHR24061:SF435">
    <property type="entry name" value="TASTE RECEPTOR TYPE 1 MEMBER 3"/>
    <property type="match status" value="1"/>
</dbReference>
<dbReference type="InterPro" id="IPR001828">
    <property type="entry name" value="ANF_lig-bd_rcpt"/>
</dbReference>
<keyword evidence="9" id="KW-0325">Glycoprotein</keyword>
<evidence type="ECO:0000256" key="2">
    <source>
        <dbReference type="ARBA" id="ARBA00022475"/>
    </source>
</evidence>
<comment type="subcellular location">
    <subcellularLocation>
        <location evidence="1">Cell membrane</location>
        <topology evidence="1">Multi-pass membrane protein</topology>
    </subcellularLocation>
</comment>
<dbReference type="InterPro" id="IPR038550">
    <property type="entry name" value="GPCR_3_9-Cys_sf"/>
</dbReference>
<dbReference type="CDD" id="cd15290">
    <property type="entry name" value="7tmC_TAS1R3"/>
    <property type="match status" value="1"/>
</dbReference>